<protein>
    <submittedName>
        <fullName evidence="2">Uncharacterized protein</fullName>
    </submittedName>
</protein>
<dbReference type="Gene3D" id="3.10.20.320">
    <property type="entry name" value="Putative peptidoglycan bound protein (lpxtg motif)"/>
    <property type="match status" value="1"/>
</dbReference>
<sequence>MRRRIKRSVYYGIFAIVCAIIIIAVWKSNSKGKIIIEYVDQNGTTLRTSKKIIEPLHAISNVKAPHIDGYTPNVQSVSTQATATGANYKFIYTPDNVSAFNHIMNAKYIGVSAQNITINSDNGIQ</sequence>
<evidence type="ECO:0000313" key="3">
    <source>
        <dbReference type="Proteomes" id="UP000283633"/>
    </source>
</evidence>
<dbReference type="AlphaFoldDB" id="A0A426D3Y7"/>
<accession>A0A426D3Y7</accession>
<feature type="transmembrane region" description="Helical" evidence="1">
    <location>
        <begin position="9"/>
        <end position="26"/>
    </location>
</feature>
<reference evidence="2 3" key="1">
    <citation type="submission" date="2018-08" db="EMBL/GenBank/DDBJ databases">
        <title>Genome Lactobacillus garii FI11369.</title>
        <authorList>
            <person name="Diaz M."/>
            <person name="Narbad A."/>
        </authorList>
    </citation>
    <scope>NUCLEOTIDE SEQUENCE [LARGE SCALE GENOMIC DNA]</scope>
    <source>
        <strain evidence="2 3">FI11369</strain>
    </source>
</reference>
<keyword evidence="1" id="KW-0812">Transmembrane</keyword>
<dbReference type="Proteomes" id="UP000283633">
    <property type="component" value="Unassembled WGS sequence"/>
</dbReference>
<evidence type="ECO:0000256" key="1">
    <source>
        <dbReference type="SAM" id="Phobius"/>
    </source>
</evidence>
<keyword evidence="1" id="KW-1133">Transmembrane helix</keyword>
<feature type="non-terminal residue" evidence="2">
    <location>
        <position position="125"/>
    </location>
</feature>
<gene>
    <name evidence="2" type="ORF">D1831_13645</name>
</gene>
<comment type="caution">
    <text evidence="2">The sequence shown here is derived from an EMBL/GenBank/DDBJ whole genome shotgun (WGS) entry which is preliminary data.</text>
</comment>
<keyword evidence="1" id="KW-0472">Membrane</keyword>
<name>A0A426D3Y7_9LACO</name>
<proteinExistence type="predicted"/>
<dbReference type="RefSeq" id="WP_148096380.1">
    <property type="nucleotide sequence ID" value="NZ_QWZQ01000074.1"/>
</dbReference>
<evidence type="ECO:0000313" key="2">
    <source>
        <dbReference type="EMBL" id="RRK09274.1"/>
    </source>
</evidence>
<organism evidence="2 3">
    <name type="scientific">Lactiplantibacillus garii</name>
    <dbReference type="NCBI Taxonomy" id="2306423"/>
    <lineage>
        <taxon>Bacteria</taxon>
        <taxon>Bacillati</taxon>
        <taxon>Bacillota</taxon>
        <taxon>Bacilli</taxon>
        <taxon>Lactobacillales</taxon>
        <taxon>Lactobacillaceae</taxon>
        <taxon>Lactiplantibacillus</taxon>
    </lineage>
</organism>
<keyword evidence="3" id="KW-1185">Reference proteome</keyword>
<dbReference type="EMBL" id="QWZQ01000074">
    <property type="protein sequence ID" value="RRK09274.1"/>
    <property type="molecule type" value="Genomic_DNA"/>
</dbReference>